<comment type="function">
    <text evidence="6">Part of the dynactin complex that activates the molecular motor dynein for ultra-processive transport along microtubules.</text>
</comment>
<organism evidence="8">
    <name type="scientific">Timema douglasi</name>
    <name type="common">Walking stick</name>
    <dbReference type="NCBI Taxonomy" id="61478"/>
    <lineage>
        <taxon>Eukaryota</taxon>
        <taxon>Metazoa</taxon>
        <taxon>Ecdysozoa</taxon>
        <taxon>Arthropoda</taxon>
        <taxon>Hexapoda</taxon>
        <taxon>Insecta</taxon>
        <taxon>Pterygota</taxon>
        <taxon>Neoptera</taxon>
        <taxon>Polyneoptera</taxon>
        <taxon>Phasmatodea</taxon>
        <taxon>Timematodea</taxon>
        <taxon>Timematoidea</taxon>
        <taxon>Timematidae</taxon>
        <taxon>Timema</taxon>
    </lineage>
</organism>
<dbReference type="GO" id="GO:0005869">
    <property type="term" value="C:dynactin complex"/>
    <property type="evidence" value="ECO:0007669"/>
    <property type="project" value="InterPro"/>
</dbReference>
<evidence type="ECO:0000256" key="5">
    <source>
        <dbReference type="ARBA" id="ARBA00023212"/>
    </source>
</evidence>
<dbReference type="PANTHER" id="PTHR13072:SF0">
    <property type="entry name" value="DYNACTIN SUBUNIT 6"/>
    <property type="match status" value="1"/>
</dbReference>
<dbReference type="PANTHER" id="PTHR13072">
    <property type="entry name" value="DYNACTIN 6"/>
    <property type="match status" value="1"/>
</dbReference>
<evidence type="ECO:0000256" key="7">
    <source>
        <dbReference type="SAM" id="MobiDB-lite"/>
    </source>
</evidence>
<dbReference type="InterPro" id="IPR027777">
    <property type="entry name" value="DCTN6"/>
</dbReference>
<evidence type="ECO:0000256" key="1">
    <source>
        <dbReference type="ARBA" id="ARBA00004245"/>
    </source>
</evidence>
<comment type="subcellular location">
    <subcellularLocation>
        <location evidence="1">Cytoplasm</location>
        <location evidence="1">Cytoskeleton</location>
    </subcellularLocation>
</comment>
<gene>
    <name evidence="8" type="ORF">TDIB3V08_LOCUS215</name>
</gene>
<evidence type="ECO:0000256" key="6">
    <source>
        <dbReference type="ARBA" id="ARBA00034687"/>
    </source>
</evidence>
<dbReference type="CDD" id="cd04646">
    <property type="entry name" value="LbH_Dynactin_6"/>
    <property type="match status" value="1"/>
</dbReference>
<feature type="region of interest" description="Disordered" evidence="7">
    <location>
        <begin position="142"/>
        <end position="168"/>
    </location>
</feature>
<feature type="compositionally biased region" description="Polar residues" evidence="7">
    <location>
        <begin position="147"/>
        <end position="156"/>
    </location>
</feature>
<dbReference type="Gene3D" id="2.160.10.10">
    <property type="entry name" value="Hexapeptide repeat proteins"/>
    <property type="match status" value="1"/>
</dbReference>
<dbReference type="GO" id="GO:0007052">
    <property type="term" value="P:mitotic spindle organization"/>
    <property type="evidence" value="ECO:0007669"/>
    <property type="project" value="TreeGrafter"/>
</dbReference>
<keyword evidence="4" id="KW-0963">Cytoplasm</keyword>
<dbReference type="SUPFAM" id="SSF51161">
    <property type="entry name" value="Trimeric LpxA-like enzymes"/>
    <property type="match status" value="1"/>
</dbReference>
<reference evidence="8" key="1">
    <citation type="submission" date="2020-11" db="EMBL/GenBank/DDBJ databases">
        <authorList>
            <person name="Tran Van P."/>
        </authorList>
    </citation>
    <scope>NUCLEOTIDE SEQUENCE</scope>
</reference>
<dbReference type="EMBL" id="OA564309">
    <property type="protein sequence ID" value="CAD7193775.1"/>
    <property type="molecule type" value="Genomic_DNA"/>
</dbReference>
<dbReference type="AlphaFoldDB" id="A0A7R8VAB5"/>
<evidence type="ECO:0000256" key="3">
    <source>
        <dbReference type="ARBA" id="ARBA00016573"/>
    </source>
</evidence>
<sequence length="373" mass="40461">MGKVELEEVNPHLRGGRVENHLGKTTPVHPTEIRTSISPSSAVELNTTSALANYATEAESTHGSNRATYSHGRQQLEWRLPLLFFAAAAWNNNYSSYVASLVLTDSSQLTSDSQHLGKVNCPPPPPPGCATLRVGDMRRNADEDISSPLTDSSFSRHATGPAAQHTLSKKKLPPTITSEPALREQQCSLYLAVPPSSPLPSYVRMHTTVKHTVKRTVPYKDFGALVCKECDLQGEITIGSMTIVHPKVTIIAEAGPIIIGENNLIEEQTSIINRLPQGTTTPSATPVLIIGANNVFEVDSYSEAMKIGDNNVLESKAFIGRDVELTNGCIIGAGCRVVCPETVSENTIIYGDTRLRRKQADRPPVRTLKHIGL</sequence>
<evidence type="ECO:0000313" key="8">
    <source>
        <dbReference type="EMBL" id="CAD7193775.1"/>
    </source>
</evidence>
<proteinExistence type="inferred from homology"/>
<name>A0A7R8VAB5_TIMDO</name>
<accession>A0A7R8VAB5</accession>
<keyword evidence="5" id="KW-0206">Cytoskeleton</keyword>
<evidence type="ECO:0000256" key="4">
    <source>
        <dbReference type="ARBA" id="ARBA00022490"/>
    </source>
</evidence>
<dbReference type="InterPro" id="IPR011004">
    <property type="entry name" value="Trimer_LpxA-like_sf"/>
</dbReference>
<dbReference type="GO" id="GO:0070840">
    <property type="term" value="F:dynein complex binding"/>
    <property type="evidence" value="ECO:0007669"/>
    <property type="project" value="TreeGrafter"/>
</dbReference>
<evidence type="ECO:0000256" key="2">
    <source>
        <dbReference type="ARBA" id="ARBA00007719"/>
    </source>
</evidence>
<comment type="similarity">
    <text evidence="2">Belongs to the dynactin subunits 5/6 family. Dynactin subunit 6 subfamily.</text>
</comment>
<protein>
    <recommendedName>
        <fullName evidence="3">Dynactin subunit 6</fullName>
    </recommendedName>
</protein>